<dbReference type="SUPFAM" id="SSF51989">
    <property type="entry name" value="Glycosyl hydrolases family 6, cellulases"/>
    <property type="match status" value="1"/>
</dbReference>
<dbReference type="PROSITE" id="PS51257">
    <property type="entry name" value="PROKAR_LIPOPROTEIN"/>
    <property type="match status" value="1"/>
</dbReference>
<protein>
    <recommendedName>
        <fullName evidence="1">Glucanase</fullName>
        <ecNumber evidence="1">3.2.1.-</ecNumber>
    </recommendedName>
</protein>
<keyword evidence="1" id="KW-0378">Hydrolase</keyword>
<name>A0ABY2BBA6_9ACTN</name>
<dbReference type="PANTHER" id="PTHR34876:SF4">
    <property type="entry name" value="1,4-BETA-D-GLUCAN CELLOBIOHYDROLASE C-RELATED"/>
    <property type="match status" value="1"/>
</dbReference>
<sequence>MTGRYRRLVTGLVTGAVTVAVVGAGCGNQPDTSLHPDPPSVRFAPLRHPFNNATLYVDTKTAAARWQATHGADWLDPITSQPQARWLNGPQDLAAVPRLVARARDRGELPVFVAYYIPNRGCADFKQGAPDTAAYNSYVRDLVDALGPVHSVIVLEPDATAADCYNPSRGKLLTHAVQALSNAGHSVYLDAGHARWRSTGEMATRLLQSGIAHAEGFAVNVANRQTTNESYRWGLELSDLTGDRDFVIDTSRNGTGPPPNDPKRDDEWCNPARQALGAPPQTTHRPHLAALLWIKAPGESDGECGGEQTYLFSPTQARNLIAATRRLPQAQRAAAATASVAVP</sequence>
<reference evidence="2 3" key="1">
    <citation type="journal article" date="2015" name="Stand. Genomic Sci.">
        <title>Genomic Encyclopedia of Bacterial and Archaeal Type Strains, Phase III: the genomes of soil and plant-associated and newly described type strains.</title>
        <authorList>
            <person name="Whitman W.B."/>
            <person name="Woyke T."/>
            <person name="Klenk H.P."/>
            <person name="Zhou Y."/>
            <person name="Lilburn T.G."/>
            <person name="Beck B.J."/>
            <person name="De Vos P."/>
            <person name="Vandamme P."/>
            <person name="Eisen J.A."/>
            <person name="Garrity G."/>
            <person name="Hugenholtz P."/>
            <person name="Kyrpides N.C."/>
        </authorList>
    </citation>
    <scope>NUCLEOTIDE SEQUENCE [LARGE SCALE GENOMIC DNA]</scope>
    <source>
        <strain evidence="2 3">VKM Ac-2538</strain>
    </source>
</reference>
<dbReference type="EC" id="3.2.1.-" evidence="1"/>
<dbReference type="InterPro" id="IPR036434">
    <property type="entry name" value="Beta_cellobiohydrolase_sf"/>
</dbReference>
<evidence type="ECO:0000256" key="1">
    <source>
        <dbReference type="RuleBase" id="RU361186"/>
    </source>
</evidence>
<gene>
    <name evidence="2" type="ORF">EV644_11918</name>
</gene>
<dbReference type="PANTHER" id="PTHR34876">
    <property type="match status" value="1"/>
</dbReference>
<dbReference type="Gene3D" id="3.20.20.40">
    <property type="entry name" value="1, 4-beta cellobiohydrolase"/>
    <property type="match status" value="1"/>
</dbReference>
<evidence type="ECO:0000313" key="3">
    <source>
        <dbReference type="Proteomes" id="UP000295818"/>
    </source>
</evidence>
<dbReference type="InterPro" id="IPR016288">
    <property type="entry name" value="Beta_cellobiohydrolase"/>
</dbReference>
<keyword evidence="1" id="KW-0326">Glycosidase</keyword>
<dbReference type="PRINTS" id="PR00733">
    <property type="entry name" value="GLHYDRLASE6"/>
</dbReference>
<accession>A0ABY2BBA6</accession>
<dbReference type="EMBL" id="SLWM01000019">
    <property type="protein sequence ID" value="TCO14906.1"/>
    <property type="molecule type" value="Genomic_DNA"/>
</dbReference>
<keyword evidence="1" id="KW-0119">Carbohydrate metabolism</keyword>
<proteinExistence type="inferred from homology"/>
<dbReference type="PIRSF" id="PIRSF001100">
    <property type="entry name" value="Beta_cellobiohydrolase"/>
    <property type="match status" value="1"/>
</dbReference>
<dbReference type="Proteomes" id="UP000295818">
    <property type="component" value="Unassembled WGS sequence"/>
</dbReference>
<keyword evidence="1" id="KW-0624">Polysaccharide degradation</keyword>
<evidence type="ECO:0000313" key="2">
    <source>
        <dbReference type="EMBL" id="TCO14906.1"/>
    </source>
</evidence>
<dbReference type="RefSeq" id="WP_158292999.1">
    <property type="nucleotide sequence ID" value="NZ_SLWM01000019.1"/>
</dbReference>
<comment type="similarity">
    <text evidence="1">Belongs to the glycosyl hydrolase family 6.</text>
</comment>
<comment type="caution">
    <text evidence="2">The sequence shown here is derived from an EMBL/GenBank/DDBJ whole genome shotgun (WGS) entry which is preliminary data.</text>
</comment>
<keyword evidence="1" id="KW-0136">Cellulose degradation</keyword>
<dbReference type="Pfam" id="PF01341">
    <property type="entry name" value="Glyco_hydro_6"/>
    <property type="match status" value="1"/>
</dbReference>
<keyword evidence="3" id="KW-1185">Reference proteome</keyword>
<organism evidence="2 3">
    <name type="scientific">Kribbella orskensis</name>
    <dbReference type="NCBI Taxonomy" id="2512216"/>
    <lineage>
        <taxon>Bacteria</taxon>
        <taxon>Bacillati</taxon>
        <taxon>Actinomycetota</taxon>
        <taxon>Actinomycetes</taxon>
        <taxon>Propionibacteriales</taxon>
        <taxon>Kribbellaceae</taxon>
        <taxon>Kribbella</taxon>
    </lineage>
</organism>